<sequence length="275" mass="29268">MPDSPLVPPEKSRDSLILHATDNAVSWITLNRPEAMNAITPDQRERIIQLLTEASADPTVRAVVITATGRGFCAGADLRGTSAQPGERVAGDVARTIRLGAQRLIAAVLDCEKPVIAAVNGTAAGIGAHLAFACDLVLAAEPARFIEVFVRRGLVPDGGGAYLLPRLIGPRRAKELMFFGDALSAADAERLGLVNRVVPPEELEKTAREWAERLATGPTRALALTKQLVNASLDTDRATAFAAEAAAQEINMTTADANEGVASFVERRTPRYEGR</sequence>
<comment type="caution">
    <text evidence="2">The sequence shown here is derived from an EMBL/GenBank/DDBJ whole genome shotgun (WGS) entry which is preliminary data.</text>
</comment>
<keyword evidence="2" id="KW-0413">Isomerase</keyword>
<evidence type="ECO:0000313" key="3">
    <source>
        <dbReference type="Proteomes" id="UP000400924"/>
    </source>
</evidence>
<dbReference type="AlphaFoldDB" id="A0A5N8XTM8"/>
<dbReference type="CDD" id="cd06558">
    <property type="entry name" value="crotonase-like"/>
    <property type="match status" value="1"/>
</dbReference>
<proteinExistence type="inferred from homology"/>
<dbReference type="InterPro" id="IPR001753">
    <property type="entry name" value="Enoyl-CoA_hydra/iso"/>
</dbReference>
<dbReference type="InterPro" id="IPR029045">
    <property type="entry name" value="ClpP/crotonase-like_dom_sf"/>
</dbReference>
<keyword evidence="3" id="KW-1185">Reference proteome</keyword>
<name>A0A5N8XTM8_9ACTN</name>
<evidence type="ECO:0000313" key="2">
    <source>
        <dbReference type="EMBL" id="MPY62750.1"/>
    </source>
</evidence>
<protein>
    <submittedName>
        <fullName evidence="2">Enoyl-CoA hydratase/isomerase family protein</fullName>
    </submittedName>
</protein>
<dbReference type="EMBL" id="VJZC01000458">
    <property type="protein sequence ID" value="MPY62750.1"/>
    <property type="molecule type" value="Genomic_DNA"/>
</dbReference>
<accession>A0A5N8XTM8</accession>
<dbReference type="Gene3D" id="1.10.12.10">
    <property type="entry name" value="Lyase 2-enoyl-coa Hydratase, Chain A, domain 2"/>
    <property type="match status" value="1"/>
</dbReference>
<dbReference type="RefSeq" id="WP_152776091.1">
    <property type="nucleotide sequence ID" value="NZ_VJZC01000458.1"/>
</dbReference>
<dbReference type="Gene3D" id="3.90.226.10">
    <property type="entry name" value="2-enoyl-CoA Hydratase, Chain A, domain 1"/>
    <property type="match status" value="1"/>
</dbReference>
<evidence type="ECO:0000256" key="1">
    <source>
        <dbReference type="ARBA" id="ARBA00005254"/>
    </source>
</evidence>
<dbReference type="Proteomes" id="UP000400924">
    <property type="component" value="Unassembled WGS sequence"/>
</dbReference>
<gene>
    <name evidence="2" type="ORF">FNH08_38070</name>
</gene>
<dbReference type="InterPro" id="IPR014748">
    <property type="entry name" value="Enoyl-CoA_hydra_C"/>
</dbReference>
<dbReference type="PANTHER" id="PTHR43459">
    <property type="entry name" value="ENOYL-COA HYDRATASE"/>
    <property type="match status" value="1"/>
</dbReference>
<dbReference type="PANTHER" id="PTHR43459:SF1">
    <property type="entry name" value="EG:BACN32G11.4 PROTEIN"/>
    <property type="match status" value="1"/>
</dbReference>
<organism evidence="2 3">
    <name type="scientific">Streptomyces spongiae</name>
    <dbReference type="NCBI Taxonomy" id="565072"/>
    <lineage>
        <taxon>Bacteria</taxon>
        <taxon>Bacillati</taxon>
        <taxon>Actinomycetota</taxon>
        <taxon>Actinomycetes</taxon>
        <taxon>Kitasatosporales</taxon>
        <taxon>Streptomycetaceae</taxon>
        <taxon>Streptomyces</taxon>
    </lineage>
</organism>
<dbReference type="GO" id="GO:0016853">
    <property type="term" value="F:isomerase activity"/>
    <property type="evidence" value="ECO:0007669"/>
    <property type="project" value="UniProtKB-KW"/>
</dbReference>
<dbReference type="OrthoDB" id="9777711at2"/>
<dbReference type="Pfam" id="PF00378">
    <property type="entry name" value="ECH_1"/>
    <property type="match status" value="1"/>
</dbReference>
<reference evidence="2 3" key="1">
    <citation type="submission" date="2019-07" db="EMBL/GenBank/DDBJ databases">
        <title>New species of Amycolatopsis and Streptomyces.</title>
        <authorList>
            <person name="Duangmal K."/>
            <person name="Teo W.F.A."/>
            <person name="Lipun K."/>
        </authorList>
    </citation>
    <scope>NUCLEOTIDE SEQUENCE [LARGE SCALE GENOMIC DNA]</scope>
    <source>
        <strain evidence="2 3">NBRC 106415</strain>
    </source>
</reference>
<dbReference type="SUPFAM" id="SSF52096">
    <property type="entry name" value="ClpP/crotonase"/>
    <property type="match status" value="1"/>
</dbReference>
<comment type="similarity">
    <text evidence="1">Belongs to the enoyl-CoA hydratase/isomerase family.</text>
</comment>